<accession>A0A1N6XCX9</accession>
<evidence type="ECO:0008006" key="4">
    <source>
        <dbReference type="Google" id="ProtNLM"/>
    </source>
</evidence>
<dbReference type="AlphaFoldDB" id="A0A1N6XCX9"/>
<dbReference type="EMBL" id="FTMP01000012">
    <property type="protein sequence ID" value="SIR00214.1"/>
    <property type="molecule type" value="Genomic_DNA"/>
</dbReference>
<sequence>MMRALTPLGLALSLATLAGCSTTEPEGNTPEHTGFEFEYTEYTPDLREHHTSWGHLGRGGAAMRKPTYQHVLSTEDQINTRYGKLHPDLQAHVSQPVNATVAVPPGLLASSCKDATAQVFPAIPATAEPFSTSGVALARAEATAPVSEYLRVRKKLCAGSSRLTYEEWLTLVNGTPKDIPLHLQPKTHTQR</sequence>
<proteinExistence type="predicted"/>
<organism evidence="2 3">
    <name type="scientific">Aquipseudomonas alcaligenes</name>
    <name type="common">Pseudomonas alcaligenes</name>
    <dbReference type="NCBI Taxonomy" id="43263"/>
    <lineage>
        <taxon>Bacteria</taxon>
        <taxon>Pseudomonadati</taxon>
        <taxon>Pseudomonadota</taxon>
        <taxon>Gammaproteobacteria</taxon>
        <taxon>Pseudomonadales</taxon>
        <taxon>Pseudomonadaceae</taxon>
        <taxon>Aquipseudomonas</taxon>
    </lineage>
</organism>
<evidence type="ECO:0000313" key="3">
    <source>
        <dbReference type="Proteomes" id="UP000185841"/>
    </source>
</evidence>
<reference evidence="2 3" key="1">
    <citation type="submission" date="2017-01" db="EMBL/GenBank/DDBJ databases">
        <authorList>
            <person name="Mah S.A."/>
            <person name="Swanson W.J."/>
            <person name="Moy G.W."/>
            <person name="Vacquier V.D."/>
        </authorList>
    </citation>
    <scope>NUCLEOTIDE SEQUENCE [LARGE SCALE GENOMIC DNA]</scope>
    <source>
        <strain evidence="2 3">RU36E</strain>
    </source>
</reference>
<name>A0A1N6XCX9_AQUAC</name>
<feature type="signal peptide" evidence="1">
    <location>
        <begin position="1"/>
        <end position="18"/>
    </location>
</feature>
<evidence type="ECO:0000313" key="2">
    <source>
        <dbReference type="EMBL" id="SIR00214.1"/>
    </source>
</evidence>
<keyword evidence="1" id="KW-0732">Signal</keyword>
<dbReference type="RefSeq" id="WP_076429433.1">
    <property type="nucleotide sequence ID" value="NZ_FTMP01000012.1"/>
</dbReference>
<protein>
    <recommendedName>
        <fullName evidence="4">Lipoprotein</fullName>
    </recommendedName>
</protein>
<dbReference type="PROSITE" id="PS51257">
    <property type="entry name" value="PROKAR_LIPOPROTEIN"/>
    <property type="match status" value="1"/>
</dbReference>
<gene>
    <name evidence="2" type="ORF">SAMN05878282_11289</name>
</gene>
<dbReference type="Proteomes" id="UP000185841">
    <property type="component" value="Unassembled WGS sequence"/>
</dbReference>
<feature type="chain" id="PRO_5012839767" description="Lipoprotein" evidence="1">
    <location>
        <begin position="19"/>
        <end position="191"/>
    </location>
</feature>
<evidence type="ECO:0000256" key="1">
    <source>
        <dbReference type="SAM" id="SignalP"/>
    </source>
</evidence>